<gene>
    <name evidence="2" type="ORF">GXW98_04180</name>
</gene>
<dbReference type="AlphaFoldDB" id="A0A971CZE6"/>
<dbReference type="RefSeq" id="WP_273173318.1">
    <property type="nucleotide sequence ID" value="NZ_CP181270.1"/>
</dbReference>
<organism evidence="2 3">
    <name type="scientific">Bifidobacterium crudilactis</name>
    <dbReference type="NCBI Taxonomy" id="327277"/>
    <lineage>
        <taxon>Bacteria</taxon>
        <taxon>Bacillati</taxon>
        <taxon>Actinomycetota</taxon>
        <taxon>Actinomycetes</taxon>
        <taxon>Bifidobacteriales</taxon>
        <taxon>Bifidobacteriaceae</taxon>
        <taxon>Bifidobacterium</taxon>
    </lineage>
</organism>
<dbReference type="EMBL" id="JAAXZR010000018">
    <property type="protein sequence ID" value="NLT79471.1"/>
    <property type="molecule type" value="Genomic_DNA"/>
</dbReference>
<proteinExistence type="predicted"/>
<protein>
    <submittedName>
        <fullName evidence="2">Uncharacterized protein</fullName>
    </submittedName>
</protein>
<feature type="transmembrane region" description="Helical" evidence="1">
    <location>
        <begin position="12"/>
        <end position="41"/>
    </location>
</feature>
<name>A0A971CZE6_9BIFI</name>
<sequence length="45" mass="4705">MKSTTKCVLVGAMIPVAVVCVSVGFWYLLGAAILFGGMVIADRSE</sequence>
<keyword evidence="1" id="KW-0472">Membrane</keyword>
<evidence type="ECO:0000313" key="2">
    <source>
        <dbReference type="EMBL" id="NLT79471.1"/>
    </source>
</evidence>
<accession>A0A971CZE6</accession>
<reference evidence="2" key="2">
    <citation type="submission" date="2020-01" db="EMBL/GenBank/DDBJ databases">
        <authorList>
            <person name="Campanaro S."/>
        </authorList>
    </citation>
    <scope>NUCLEOTIDE SEQUENCE</scope>
    <source>
        <strain evidence="2">AS01afH2WH_6</strain>
    </source>
</reference>
<evidence type="ECO:0000256" key="1">
    <source>
        <dbReference type="SAM" id="Phobius"/>
    </source>
</evidence>
<keyword evidence="1" id="KW-1133">Transmembrane helix</keyword>
<keyword evidence="1" id="KW-0812">Transmembrane</keyword>
<dbReference type="Proteomes" id="UP000767327">
    <property type="component" value="Unassembled WGS sequence"/>
</dbReference>
<evidence type="ECO:0000313" key="3">
    <source>
        <dbReference type="Proteomes" id="UP000767327"/>
    </source>
</evidence>
<comment type="caution">
    <text evidence="2">The sequence shown here is derived from an EMBL/GenBank/DDBJ whole genome shotgun (WGS) entry which is preliminary data.</text>
</comment>
<reference evidence="2" key="1">
    <citation type="journal article" date="2020" name="Biotechnol. Biofuels">
        <title>New insights from the biogas microbiome by comprehensive genome-resolved metagenomics of nearly 1600 species originating from multiple anaerobic digesters.</title>
        <authorList>
            <person name="Campanaro S."/>
            <person name="Treu L."/>
            <person name="Rodriguez-R L.M."/>
            <person name="Kovalovszki A."/>
            <person name="Ziels R.M."/>
            <person name="Maus I."/>
            <person name="Zhu X."/>
            <person name="Kougias P.G."/>
            <person name="Basile A."/>
            <person name="Luo G."/>
            <person name="Schluter A."/>
            <person name="Konstantinidis K.T."/>
            <person name="Angelidaki I."/>
        </authorList>
    </citation>
    <scope>NUCLEOTIDE SEQUENCE</scope>
    <source>
        <strain evidence="2">AS01afH2WH_6</strain>
    </source>
</reference>